<dbReference type="GO" id="GO:0009699">
    <property type="term" value="P:phenylpropanoid biosynthetic process"/>
    <property type="evidence" value="ECO:0007669"/>
    <property type="project" value="UniProtKB-ARBA"/>
</dbReference>
<dbReference type="AlphaFoldDB" id="A0AA88AMB4"/>
<keyword evidence="3 4" id="KW-0964">Secreted</keyword>
<dbReference type="Gene3D" id="2.40.480.10">
    <property type="entry name" value="Allene oxide cyclase-like"/>
    <property type="match status" value="1"/>
</dbReference>
<reference evidence="5" key="1">
    <citation type="submission" date="2023-07" db="EMBL/GenBank/DDBJ databases">
        <title>draft genome sequence of fig (Ficus carica).</title>
        <authorList>
            <person name="Takahashi T."/>
            <person name="Nishimura K."/>
        </authorList>
    </citation>
    <scope>NUCLEOTIDE SEQUENCE</scope>
</reference>
<sequence length="198" mass="21697">MAKNLRNTSTITSLATFFFFFFLILAANADENSNSFSRKLSPKKLGLKREKLSHLHFYFHDIVSGKNPTAVRVAEAQTTNTSATRFGFVAVMDDPLTVGPELSSKRVGSTQGIYASASQSGFALLMAFNFVFTEGKYNGSTLSILGRNPPFSAVREMPIVGGSGVFRFARGYVQARTVSFDLKTGDAVVEYNAYALHY</sequence>
<comment type="subunit">
    <text evidence="2 4">Homodimer.</text>
</comment>
<dbReference type="Pfam" id="PF03018">
    <property type="entry name" value="Dirigent"/>
    <property type="match status" value="1"/>
</dbReference>
<protein>
    <recommendedName>
        <fullName evidence="4">Dirigent protein</fullName>
    </recommendedName>
</protein>
<comment type="subcellular location">
    <subcellularLocation>
        <location evidence="4">Secreted</location>
        <location evidence="4">Extracellular space</location>
        <location evidence="4">Apoplast</location>
    </subcellularLocation>
</comment>
<gene>
    <name evidence="5" type="ORF">TIFTF001_025052</name>
</gene>
<feature type="chain" id="PRO_5041518056" description="Dirigent protein" evidence="4">
    <location>
        <begin position="30"/>
        <end position="198"/>
    </location>
</feature>
<dbReference type="Proteomes" id="UP001187192">
    <property type="component" value="Unassembled WGS sequence"/>
</dbReference>
<dbReference type="GO" id="GO:0048046">
    <property type="term" value="C:apoplast"/>
    <property type="evidence" value="ECO:0007669"/>
    <property type="project" value="UniProtKB-SubCell"/>
</dbReference>
<proteinExistence type="inferred from homology"/>
<dbReference type="InterPro" id="IPR044859">
    <property type="entry name" value="Allene_oxi_cyc_Dirigent"/>
</dbReference>
<evidence type="ECO:0000256" key="4">
    <source>
        <dbReference type="RuleBase" id="RU363099"/>
    </source>
</evidence>
<feature type="signal peptide" evidence="4">
    <location>
        <begin position="1"/>
        <end position="29"/>
    </location>
</feature>
<evidence type="ECO:0000313" key="5">
    <source>
        <dbReference type="EMBL" id="GMN55937.1"/>
    </source>
</evidence>
<dbReference type="EMBL" id="BTGU01000060">
    <property type="protein sequence ID" value="GMN55937.1"/>
    <property type="molecule type" value="Genomic_DNA"/>
</dbReference>
<comment type="similarity">
    <text evidence="1 4">Belongs to the plant dirigent protein family.</text>
</comment>
<dbReference type="PANTHER" id="PTHR21495">
    <property type="entry name" value="NUCLEOPORIN-RELATED"/>
    <property type="match status" value="1"/>
</dbReference>
<keyword evidence="6" id="KW-1185">Reference proteome</keyword>
<evidence type="ECO:0000256" key="1">
    <source>
        <dbReference type="ARBA" id="ARBA00010746"/>
    </source>
</evidence>
<dbReference type="Gramene" id="FCD_00017236-RA">
    <property type="protein sequence ID" value="FCD_00017236-RA:cds"/>
    <property type="gene ID" value="FCD_00017236"/>
</dbReference>
<name>A0AA88AMB4_FICCA</name>
<evidence type="ECO:0000256" key="3">
    <source>
        <dbReference type="ARBA" id="ARBA00022525"/>
    </source>
</evidence>
<organism evidence="5 6">
    <name type="scientific">Ficus carica</name>
    <name type="common">Common fig</name>
    <dbReference type="NCBI Taxonomy" id="3494"/>
    <lineage>
        <taxon>Eukaryota</taxon>
        <taxon>Viridiplantae</taxon>
        <taxon>Streptophyta</taxon>
        <taxon>Embryophyta</taxon>
        <taxon>Tracheophyta</taxon>
        <taxon>Spermatophyta</taxon>
        <taxon>Magnoliopsida</taxon>
        <taxon>eudicotyledons</taxon>
        <taxon>Gunneridae</taxon>
        <taxon>Pentapetalae</taxon>
        <taxon>rosids</taxon>
        <taxon>fabids</taxon>
        <taxon>Rosales</taxon>
        <taxon>Moraceae</taxon>
        <taxon>Ficeae</taxon>
        <taxon>Ficus</taxon>
    </lineage>
</organism>
<keyword evidence="4" id="KW-0732">Signal</keyword>
<accession>A0AA88AMB4</accession>
<keyword evidence="4" id="KW-0052">Apoplast</keyword>
<evidence type="ECO:0000313" key="6">
    <source>
        <dbReference type="Proteomes" id="UP001187192"/>
    </source>
</evidence>
<comment type="caution">
    <text evidence="5">The sequence shown here is derived from an EMBL/GenBank/DDBJ whole genome shotgun (WGS) entry which is preliminary data.</text>
</comment>
<comment type="function">
    <text evidence="4">Dirigent proteins impart stereoselectivity on the phenoxy radical-coupling reaction, yielding optically active lignans from two molecules of coniferyl alcohol in the biosynthesis of lignans, flavonolignans, and alkaloids and thus plays a central role in plant secondary metabolism.</text>
</comment>
<dbReference type="InterPro" id="IPR004265">
    <property type="entry name" value="Dirigent"/>
</dbReference>
<evidence type="ECO:0000256" key="2">
    <source>
        <dbReference type="ARBA" id="ARBA00011738"/>
    </source>
</evidence>